<name>A0A7X9P3F4_9BACT</name>
<dbReference type="EMBL" id="JABANE010000028">
    <property type="protein sequence ID" value="NME68725.1"/>
    <property type="molecule type" value="Genomic_DNA"/>
</dbReference>
<accession>A0A7X9P3F4</accession>
<evidence type="ECO:0000313" key="2">
    <source>
        <dbReference type="EMBL" id="NME68725.1"/>
    </source>
</evidence>
<dbReference type="AlphaFoldDB" id="A0A7X9P3F4"/>
<dbReference type="Proteomes" id="UP000576082">
    <property type="component" value="Unassembled WGS sequence"/>
</dbReference>
<organism evidence="2 3">
    <name type="scientific">Flammeovirga aprica JL-4</name>
    <dbReference type="NCBI Taxonomy" id="694437"/>
    <lineage>
        <taxon>Bacteria</taxon>
        <taxon>Pseudomonadati</taxon>
        <taxon>Bacteroidota</taxon>
        <taxon>Cytophagia</taxon>
        <taxon>Cytophagales</taxon>
        <taxon>Flammeovirgaceae</taxon>
        <taxon>Flammeovirga</taxon>
    </lineage>
</organism>
<dbReference type="SUPFAM" id="SSF49373">
    <property type="entry name" value="Invasin/intimin cell-adhesion fragments"/>
    <property type="match status" value="1"/>
</dbReference>
<evidence type="ECO:0000313" key="3">
    <source>
        <dbReference type="Proteomes" id="UP000576082"/>
    </source>
</evidence>
<dbReference type="Gene3D" id="2.60.40.1080">
    <property type="match status" value="3"/>
</dbReference>
<reference evidence="2 3" key="1">
    <citation type="submission" date="2020-04" db="EMBL/GenBank/DDBJ databases">
        <title>Flammeovirga sp. SR4, a novel species isolated from seawater.</title>
        <authorList>
            <person name="Wang X."/>
        </authorList>
    </citation>
    <scope>NUCLEOTIDE SEQUENCE [LARGE SCALE GENOMIC DNA]</scope>
    <source>
        <strain evidence="2 3">ATCC 23126</strain>
    </source>
</reference>
<dbReference type="InterPro" id="IPR003343">
    <property type="entry name" value="Big_2"/>
</dbReference>
<dbReference type="RefSeq" id="WP_205959872.1">
    <property type="nucleotide sequence ID" value="NZ_JABANE010000028.1"/>
</dbReference>
<feature type="domain" description="BIG2" evidence="1">
    <location>
        <begin position="109"/>
        <end position="187"/>
    </location>
</feature>
<evidence type="ECO:0000259" key="1">
    <source>
        <dbReference type="SMART" id="SM00635"/>
    </source>
</evidence>
<feature type="domain" description="BIG2" evidence="1">
    <location>
        <begin position="198"/>
        <end position="273"/>
    </location>
</feature>
<protein>
    <recommendedName>
        <fullName evidence="1">BIG2 domain-containing protein</fullName>
    </recommendedName>
</protein>
<dbReference type="InterPro" id="IPR008964">
    <property type="entry name" value="Invasin/intimin_cell_adhesion"/>
</dbReference>
<dbReference type="SMART" id="SM00635">
    <property type="entry name" value="BID_2"/>
    <property type="match status" value="3"/>
</dbReference>
<comment type="caution">
    <text evidence="2">The sequence shown here is derived from an EMBL/GenBank/DDBJ whole genome shotgun (WGS) entry which is preliminary data.</text>
</comment>
<feature type="domain" description="BIG2" evidence="1">
    <location>
        <begin position="281"/>
        <end position="360"/>
    </location>
</feature>
<keyword evidence="3" id="KW-1185">Reference proteome</keyword>
<gene>
    <name evidence="2" type="ORF">HHU12_12205</name>
</gene>
<dbReference type="Pfam" id="PF02368">
    <property type="entry name" value="Big_2"/>
    <property type="match status" value="2"/>
</dbReference>
<proteinExistence type="predicted"/>
<sequence>MILLLGSCAQKEEQKAMQTVTEVYISPWQEPYGLQVEDSLQFMAFVQPEDVRSEDVVWSVLQGDGIVKVDETTGWVVAQKEGWTSLVAEHVPSGIQDTTFIVVGEEISEVETIQFSKRLYDVVEGRSIQVIANTNPFDVNDLGLIRYGVEDESIANIDGSGLVSAHSPGLTVLTSYTNNFLKEQIVSEAVLKVHELIPITAINDLPQQVIIDRGADLKLEFTYLPENANDTIFDYYTSDSTIVVIENQTLKAVGEGKAFVFISNGKITAGPVTVNVIAPVPAESMTINIPEETVLPSFGETLALTTTFIPENTTNKNVTWSSSDETILSVNEKGVVMAISEGEAIIRAVAEDGGLTDEITIKVETTVQYYVEGDDENNLADFGGAYQLDVTTVIDDSRLGEEEEVMQIIRNDNPYPNLTFDLDQPLDLQKNGVFKLWLKTTDPGKVVKNNIISLVVRNTAGEGATQLKLDQDIVTDRYGEWVEYTFDFSHLTAKTEYQKVVIFFAINSDDGSAVGMEYFLNDIRGPYLQ</sequence>